<dbReference type="RefSeq" id="WP_143968629.1">
    <property type="nucleotide sequence ID" value="NZ_VJOO01000006.1"/>
</dbReference>
<sequence>MTTFLRLLAENDKREGLATACTCLRAGQPDPRAFEVEPEAFDAVPGKPFAYWVSEAVRQTFRRLPPFESEGRTVKQGLATADDFRFVRAWWEVQPGGTAGKWFPFAKGGAYSPFYGDIHLVANWKHDGAEIKNFFDPKTGKLNSRPQNLDYYFRPGFTWSYRPSSTGSFRFLPRGVVFSVNGSSGFVEGDEASQIAASVALANSSTFNFLIRLLFSRGGAGGGQTLTYEVGYVAMTPAPALSDYMCSRLNALVRSAWSLKRTTDTIEETSHAYLLPAALRARLADYDPVAIEAELSRIQIEIDSIAFDLYGFNEADRAAVQVTQGVANEGDAEDGADDEGDDEDSASPIDHTAGLLSWAVGVAFGRFDWRLATGERAAPPEPDPFDPLPAKSPGMLPDGAAPFHAHEGILVDDPGHPHDLARLIEEVLVRVEVPIPEDVRRWLQRDFFPFHLQRYSKSRRKAPIYWPLSTTSGSYTLWVYYPSLTSQTLYTAINDFVEPKLKQVGADVTALRNKGSARTRDDERQFEALQAFELELIELRDTLLKLAPTYKPNHDDGVQISAAPLWQLFRHKPWQKVLKDTWEKLKKGDYDWAHLAMNDWPERVREKCKTDKSLAIAHGLEDLYIEPEAKPKKARGKKKTGGDE</sequence>
<gene>
    <name evidence="2" type="ORF">Tfont_00997</name>
    <name evidence="3" type="ORF">Tfont_01009</name>
</gene>
<dbReference type="EMBL" id="VJOO01000006">
    <property type="protein sequence ID" value="TSE37482.1"/>
    <property type="molecule type" value="Genomic_DNA"/>
</dbReference>
<evidence type="ECO:0008006" key="5">
    <source>
        <dbReference type="Google" id="ProtNLM"/>
    </source>
</evidence>
<accession>A0A554XNU2</accession>
<name>A0A554XNU2_9BURK</name>
<dbReference type="EMBL" id="VJOO01000006">
    <property type="protein sequence ID" value="TSE37494.1"/>
    <property type="molecule type" value="Genomic_DNA"/>
</dbReference>
<evidence type="ECO:0000313" key="4">
    <source>
        <dbReference type="Proteomes" id="UP000316388"/>
    </source>
</evidence>
<proteinExistence type="predicted"/>
<reference evidence="3 4" key="1">
    <citation type="submission" date="2019-07" db="EMBL/GenBank/DDBJ databases">
        <title>Tepidimonas fonticaldi AT-A2 draft genome.</title>
        <authorList>
            <person name="Da Costa M.S."/>
            <person name="Froufe H.J.C."/>
            <person name="Egas C."/>
            <person name="Albuquerque L."/>
        </authorList>
    </citation>
    <scope>NUCLEOTIDE SEQUENCE [LARGE SCALE GENOMIC DNA]</scope>
    <source>
        <strain evidence="3 4">AT-A2</strain>
    </source>
</reference>
<comment type="caution">
    <text evidence="3">The sequence shown here is derived from an EMBL/GenBank/DDBJ whole genome shotgun (WGS) entry which is preliminary data.</text>
</comment>
<organism evidence="3 4">
    <name type="scientific">Tepidimonas fonticaldi</name>
    <dbReference type="NCBI Taxonomy" id="1101373"/>
    <lineage>
        <taxon>Bacteria</taxon>
        <taxon>Pseudomonadati</taxon>
        <taxon>Pseudomonadota</taxon>
        <taxon>Betaproteobacteria</taxon>
        <taxon>Burkholderiales</taxon>
        <taxon>Tepidimonas</taxon>
    </lineage>
</organism>
<feature type="compositionally biased region" description="Acidic residues" evidence="1">
    <location>
        <begin position="330"/>
        <end position="345"/>
    </location>
</feature>
<protein>
    <recommendedName>
        <fullName evidence="5">Type II restriction endonuclease subunit M</fullName>
    </recommendedName>
</protein>
<dbReference type="AlphaFoldDB" id="A0A554XNU2"/>
<evidence type="ECO:0000256" key="1">
    <source>
        <dbReference type="SAM" id="MobiDB-lite"/>
    </source>
</evidence>
<evidence type="ECO:0000313" key="2">
    <source>
        <dbReference type="EMBL" id="TSE37482.1"/>
    </source>
</evidence>
<feature type="region of interest" description="Disordered" evidence="1">
    <location>
        <begin position="328"/>
        <end position="348"/>
    </location>
</feature>
<evidence type="ECO:0000313" key="3">
    <source>
        <dbReference type="EMBL" id="TSE37494.1"/>
    </source>
</evidence>
<dbReference type="Proteomes" id="UP000316388">
    <property type="component" value="Unassembled WGS sequence"/>
</dbReference>